<evidence type="ECO:0000256" key="1">
    <source>
        <dbReference type="SAM" id="MobiDB-lite"/>
    </source>
</evidence>
<evidence type="ECO:0000313" key="3">
    <source>
        <dbReference type="Proteomes" id="UP001066276"/>
    </source>
</evidence>
<reference evidence="2" key="1">
    <citation type="journal article" date="2022" name="bioRxiv">
        <title>Sequencing and chromosome-scale assembly of the giantPleurodeles waltlgenome.</title>
        <authorList>
            <person name="Brown T."/>
            <person name="Elewa A."/>
            <person name="Iarovenko S."/>
            <person name="Subramanian E."/>
            <person name="Araus A.J."/>
            <person name="Petzold A."/>
            <person name="Susuki M."/>
            <person name="Suzuki K.-i.T."/>
            <person name="Hayashi T."/>
            <person name="Toyoda A."/>
            <person name="Oliveira C."/>
            <person name="Osipova E."/>
            <person name="Leigh N.D."/>
            <person name="Simon A."/>
            <person name="Yun M.H."/>
        </authorList>
    </citation>
    <scope>NUCLEOTIDE SEQUENCE</scope>
    <source>
        <strain evidence="2">20211129_DDA</strain>
        <tissue evidence="2">Liver</tissue>
    </source>
</reference>
<gene>
    <name evidence="2" type="ORF">NDU88_006132</name>
</gene>
<feature type="region of interest" description="Disordered" evidence="1">
    <location>
        <begin position="71"/>
        <end position="96"/>
    </location>
</feature>
<protein>
    <submittedName>
        <fullName evidence="2">Uncharacterized protein</fullName>
    </submittedName>
</protein>
<dbReference type="AlphaFoldDB" id="A0AAV7TXE4"/>
<evidence type="ECO:0000313" key="2">
    <source>
        <dbReference type="EMBL" id="KAJ1180921.1"/>
    </source>
</evidence>
<keyword evidence="3" id="KW-1185">Reference proteome</keyword>
<proteinExistence type="predicted"/>
<name>A0AAV7TXE4_PLEWA</name>
<dbReference type="EMBL" id="JANPWB010000006">
    <property type="protein sequence ID" value="KAJ1180921.1"/>
    <property type="molecule type" value="Genomic_DNA"/>
</dbReference>
<accession>A0AAV7TXE4</accession>
<organism evidence="2 3">
    <name type="scientific">Pleurodeles waltl</name>
    <name type="common">Iberian ribbed newt</name>
    <dbReference type="NCBI Taxonomy" id="8319"/>
    <lineage>
        <taxon>Eukaryota</taxon>
        <taxon>Metazoa</taxon>
        <taxon>Chordata</taxon>
        <taxon>Craniata</taxon>
        <taxon>Vertebrata</taxon>
        <taxon>Euteleostomi</taxon>
        <taxon>Amphibia</taxon>
        <taxon>Batrachia</taxon>
        <taxon>Caudata</taxon>
        <taxon>Salamandroidea</taxon>
        <taxon>Salamandridae</taxon>
        <taxon>Pleurodelinae</taxon>
        <taxon>Pleurodeles</taxon>
    </lineage>
</organism>
<feature type="region of interest" description="Disordered" evidence="1">
    <location>
        <begin position="115"/>
        <end position="144"/>
    </location>
</feature>
<dbReference type="Proteomes" id="UP001066276">
    <property type="component" value="Chromosome 3_2"/>
</dbReference>
<comment type="caution">
    <text evidence="2">The sequence shown here is derived from an EMBL/GenBank/DDBJ whole genome shotgun (WGS) entry which is preliminary data.</text>
</comment>
<sequence>MGVLSGFVHDLLPLILTEEDHVALDMELSYSDITAALTCMKKVGPQSQTASRRRPFEWCGEDFYYPSGAQRVRGSHKTAQKNQQDGVAPYTPPPTPATVILDPDVDVAIGSVRSGGVHLTRPDAGTGTKLPPHITGGLEERDSG</sequence>